<dbReference type="AlphaFoldDB" id="A0A813IQU6"/>
<dbReference type="SUPFAM" id="SSF48452">
    <property type="entry name" value="TPR-like"/>
    <property type="match status" value="1"/>
</dbReference>
<protein>
    <recommendedName>
        <fullName evidence="3">KIF-binding protein</fullName>
    </recommendedName>
</protein>
<dbReference type="Gene3D" id="1.25.40.10">
    <property type="entry name" value="Tetratricopeptide repeat domain"/>
    <property type="match status" value="1"/>
</dbReference>
<feature type="non-terminal residue" evidence="1">
    <location>
        <position position="1"/>
    </location>
</feature>
<gene>
    <name evidence="1" type="ORF">PGLA2088_LOCUS11948</name>
</gene>
<name>A0A813IQU6_POLGL</name>
<dbReference type="Proteomes" id="UP000626109">
    <property type="component" value="Unassembled WGS sequence"/>
</dbReference>
<comment type="caution">
    <text evidence="1">The sequence shown here is derived from an EMBL/GenBank/DDBJ whole genome shotgun (WGS) entry which is preliminary data.</text>
</comment>
<sequence>VHLSIWELKEAEQVVGEALKYYADAGDKTHGVACALQTLAHILACRGSPDEALVASQKSVGIFREARDKYGEALAKASLFYQDLSSRFKIIEERPK</sequence>
<evidence type="ECO:0000313" key="2">
    <source>
        <dbReference type="Proteomes" id="UP000626109"/>
    </source>
</evidence>
<dbReference type="InterPro" id="IPR011990">
    <property type="entry name" value="TPR-like_helical_dom_sf"/>
</dbReference>
<organism evidence="1 2">
    <name type="scientific">Polarella glacialis</name>
    <name type="common">Dinoflagellate</name>
    <dbReference type="NCBI Taxonomy" id="89957"/>
    <lineage>
        <taxon>Eukaryota</taxon>
        <taxon>Sar</taxon>
        <taxon>Alveolata</taxon>
        <taxon>Dinophyceae</taxon>
        <taxon>Suessiales</taxon>
        <taxon>Suessiaceae</taxon>
        <taxon>Polarella</taxon>
    </lineage>
</organism>
<accession>A0A813IQU6</accession>
<evidence type="ECO:0000313" key="1">
    <source>
        <dbReference type="EMBL" id="CAE8656019.1"/>
    </source>
</evidence>
<proteinExistence type="predicted"/>
<evidence type="ECO:0008006" key="3">
    <source>
        <dbReference type="Google" id="ProtNLM"/>
    </source>
</evidence>
<feature type="non-terminal residue" evidence="1">
    <location>
        <position position="96"/>
    </location>
</feature>
<dbReference type="EMBL" id="CAJNNW010013957">
    <property type="protein sequence ID" value="CAE8656019.1"/>
    <property type="molecule type" value="Genomic_DNA"/>
</dbReference>
<reference evidence="1" key="1">
    <citation type="submission" date="2021-02" db="EMBL/GenBank/DDBJ databases">
        <authorList>
            <person name="Dougan E. K."/>
            <person name="Rhodes N."/>
            <person name="Thang M."/>
            <person name="Chan C."/>
        </authorList>
    </citation>
    <scope>NUCLEOTIDE SEQUENCE</scope>
</reference>